<evidence type="ECO:0000313" key="2">
    <source>
        <dbReference type="EMBL" id="KKK23914.1"/>
    </source>
</evidence>
<dbReference type="EMBL" id="JYKN01000574">
    <property type="protein sequence ID" value="KKK23914.1"/>
    <property type="molecule type" value="Genomic_DNA"/>
</dbReference>
<sequence>MEIAPKQRLTFASMWAFEDIGVREIEEKVQCQCEYSSPEEVLVIKGDLEGSVPSLAGMLCAFIDSQKNKDLLDMPRVRLLELPTNFQDSSSPNPTQDIAGGQKLLSIDDESDEDVAFYSVTRVTKFWLSSDGGIGCFASNSFQDMLLEIAKGTGTEISVINNLKGIQVSGKSANDVDDAMMKLTRIEKPLALLRSPCANNIAVAINEKETRYRVQSYGTLNPLALRRILVNPNTATNIGLGQMFVTVLLVFDDEKQEFILPENLVKPPQSSDEPGTSRIWNDFTFREIGKPEVFLPSSSTTENKLDYSRLILLRHASSHPYLSPEKVKRVDQWIFEGPDIGTNDTGLDSEVEKSSNASPSNSCSSKMVARADFKKTPGIKTRRAVPAVQETASHEPNARKLLNSPVGPNDDTAAPRKRWRTLYTQQSNKTQQEGSSSVSVARDMNANLEASGNSLHSPERLHVERKAFMPTTFDATKYGLNKISEQATKWRHDSPKVQAGGQNTGPLQKKHHAKQTELVDIFTPSDGTTISPRPALPFNHPPLVPAKSTSSRTESTAYSLLINDVSAPRSIGISCDLNGLKFDADTIPNESKSLDCRDKISPNKTDFEVQAARLQGVSKACCRVLTESGSTSATPWKSLGEYARSLEREKLAELGRPAQPEDIQPVDERETRRYHHIMFHKMAKPGENAKLSNLEIRAKRQATLEDAWGITQLQNPQRSAGNLGVQKLSSSKKTKETSITQGSEIRQQNEASMNEYIKSFSEAIMPILEAAEAFPGTLTIEIQVGLILVPLLPKTCSEGSMSPSEWSRIFQPRNGLAAPTTKFCNRVTAFGSDIDRIVDIKTSRSGEKSRIFEQEYSEYHVSYEYHCRTKSDQLLLIVIDEQGKYSIQNPGAMLGAVNIHFPGQTWDARAVVSGSTEYRSGTNPEFEEAAQYLINHLWIQPNKPQIRIFSCLPRGGLLTVEKVLMKRWTRHRLIQENDPAKDQNGQDLFLQVMEAQELFLGVTQSPVHQPLRARGGPPWDMARRGKMWHEVSLVSPLIEAMLKANANLEVGEQTNDWRSTDLFGKDDALPPNQLPNPLSPTAAAIGGAGLVGLFRLARTVVEKIDWAGYWNQGPFSDHSKVVPDDCPESLAAEWPRKEWDFEDLESIKEVQSVTENVSLLATSAARSVKNYETTYW</sequence>
<evidence type="ECO:0000256" key="1">
    <source>
        <dbReference type="SAM" id="MobiDB-lite"/>
    </source>
</evidence>
<name>A0A0F8UWP7_9EURO</name>
<feature type="region of interest" description="Disordered" evidence="1">
    <location>
        <begin position="530"/>
        <end position="550"/>
    </location>
</feature>
<comment type="caution">
    <text evidence="2">The sequence shown here is derived from an EMBL/GenBank/DDBJ whole genome shotgun (WGS) entry which is preliminary data.</text>
</comment>
<accession>A0A0F8UWP7</accession>
<dbReference type="AlphaFoldDB" id="A0A0F8UWP7"/>
<feature type="region of interest" description="Disordered" evidence="1">
    <location>
        <begin position="341"/>
        <end position="368"/>
    </location>
</feature>
<dbReference type="VEuPathDB" id="FungiDB:P175DRAFT_0469446"/>
<feature type="region of interest" description="Disordered" evidence="1">
    <location>
        <begin position="488"/>
        <end position="512"/>
    </location>
</feature>
<dbReference type="Proteomes" id="UP000034947">
    <property type="component" value="Unassembled WGS sequence"/>
</dbReference>
<feature type="compositionally biased region" description="Low complexity" evidence="1">
    <location>
        <begin position="354"/>
        <end position="365"/>
    </location>
</feature>
<evidence type="ECO:0000313" key="3">
    <source>
        <dbReference type="Proteomes" id="UP000034947"/>
    </source>
</evidence>
<feature type="region of interest" description="Disordered" evidence="1">
    <location>
        <begin position="381"/>
        <end position="414"/>
    </location>
</feature>
<reference evidence="2 3" key="1">
    <citation type="submission" date="2015-02" db="EMBL/GenBank/DDBJ databases">
        <title>Draft Genome Sequences of Two Closely-Related Aflatoxigenic Aspergillus Species Obtained from the Cote d'Ivoire.</title>
        <authorList>
            <person name="Moore G.G."/>
            <person name="Beltz S.B."/>
            <person name="Mack B.M."/>
        </authorList>
    </citation>
    <scope>NUCLEOTIDE SEQUENCE [LARGE SCALE GENOMIC DNA]</scope>
    <source>
        <strain evidence="2 3">SRRC1432</strain>
    </source>
</reference>
<proteinExistence type="predicted"/>
<dbReference type="OrthoDB" id="10265971at2759"/>
<organism evidence="2 3">
    <name type="scientific">Aspergillus ochraceoroseus</name>
    <dbReference type="NCBI Taxonomy" id="138278"/>
    <lineage>
        <taxon>Eukaryota</taxon>
        <taxon>Fungi</taxon>
        <taxon>Dikarya</taxon>
        <taxon>Ascomycota</taxon>
        <taxon>Pezizomycotina</taxon>
        <taxon>Eurotiomycetes</taxon>
        <taxon>Eurotiomycetidae</taxon>
        <taxon>Eurotiales</taxon>
        <taxon>Aspergillaceae</taxon>
        <taxon>Aspergillus</taxon>
        <taxon>Aspergillus subgen. Nidulantes</taxon>
    </lineage>
</organism>
<feature type="region of interest" description="Disordered" evidence="1">
    <location>
        <begin position="719"/>
        <end position="742"/>
    </location>
</feature>
<keyword evidence="3" id="KW-1185">Reference proteome</keyword>
<protein>
    <submittedName>
        <fullName evidence="2">Uncharacterized protein</fullName>
    </submittedName>
</protein>
<gene>
    <name evidence="2" type="ORF">AOCH_007122</name>
</gene>